<dbReference type="STRING" id="706587.Desti_1533"/>
<keyword evidence="11" id="KW-1185">Reference proteome</keyword>
<keyword evidence="5" id="KW-0571">Peptide transport</keyword>
<feature type="transmembrane region" description="Helical" evidence="9">
    <location>
        <begin position="162"/>
        <end position="181"/>
    </location>
</feature>
<keyword evidence="2 8" id="KW-0813">Transport</keyword>
<name>I4C3V4_DESTA</name>
<keyword evidence="3" id="KW-1003">Cell membrane</keyword>
<reference evidence="11" key="1">
    <citation type="submission" date="2012-06" db="EMBL/GenBank/DDBJ databases">
        <title>Complete sequence of chromosome of Desulfomonile tiedjei DSM 6799.</title>
        <authorList>
            <person name="Lucas S."/>
            <person name="Copeland A."/>
            <person name="Lapidus A."/>
            <person name="Glavina del Rio T."/>
            <person name="Dalin E."/>
            <person name="Tice H."/>
            <person name="Bruce D."/>
            <person name="Goodwin L."/>
            <person name="Pitluck S."/>
            <person name="Peters L."/>
            <person name="Ovchinnikova G."/>
            <person name="Zeytun A."/>
            <person name="Lu M."/>
            <person name="Kyrpides N."/>
            <person name="Mavromatis K."/>
            <person name="Ivanova N."/>
            <person name="Brettin T."/>
            <person name="Detter J.C."/>
            <person name="Han C."/>
            <person name="Larimer F."/>
            <person name="Land M."/>
            <person name="Hauser L."/>
            <person name="Markowitz V."/>
            <person name="Cheng J.-F."/>
            <person name="Hugenholtz P."/>
            <person name="Woyke T."/>
            <person name="Wu D."/>
            <person name="Spring S."/>
            <person name="Schroeder M."/>
            <person name="Brambilla E."/>
            <person name="Klenk H.-P."/>
            <person name="Eisen J.A."/>
        </authorList>
    </citation>
    <scope>NUCLEOTIDE SEQUENCE [LARGE SCALE GENOMIC DNA]</scope>
    <source>
        <strain evidence="11">ATCC 49306 / DSM 6799 / DCB-1</strain>
    </source>
</reference>
<dbReference type="PANTHER" id="PTHR23517:SF15">
    <property type="entry name" value="PROTON-DEPENDENT OLIGOPEPTIDE FAMILY TRANSPORT PROTEIN"/>
    <property type="match status" value="1"/>
</dbReference>
<evidence type="ECO:0000256" key="4">
    <source>
        <dbReference type="ARBA" id="ARBA00022692"/>
    </source>
</evidence>
<feature type="transmembrane region" description="Helical" evidence="9">
    <location>
        <begin position="213"/>
        <end position="230"/>
    </location>
</feature>
<feature type="transmembrane region" description="Helical" evidence="9">
    <location>
        <begin position="136"/>
        <end position="156"/>
    </location>
</feature>
<dbReference type="HOGENOM" id="CLU_004790_0_2_7"/>
<evidence type="ECO:0000256" key="6">
    <source>
        <dbReference type="ARBA" id="ARBA00022989"/>
    </source>
</evidence>
<evidence type="ECO:0000256" key="2">
    <source>
        <dbReference type="ARBA" id="ARBA00022448"/>
    </source>
</evidence>
<feature type="transmembrane region" description="Helical" evidence="9">
    <location>
        <begin position="290"/>
        <end position="312"/>
    </location>
</feature>
<dbReference type="InterPro" id="IPR050171">
    <property type="entry name" value="MFS_Transporters"/>
</dbReference>
<feature type="transmembrane region" description="Helical" evidence="9">
    <location>
        <begin position="77"/>
        <end position="106"/>
    </location>
</feature>
<feature type="transmembrane region" description="Helical" evidence="9">
    <location>
        <begin position="390"/>
        <end position="410"/>
    </location>
</feature>
<dbReference type="Proteomes" id="UP000006055">
    <property type="component" value="Chromosome"/>
</dbReference>
<dbReference type="Gene3D" id="1.20.1250.20">
    <property type="entry name" value="MFS general substrate transporter like domains"/>
    <property type="match status" value="2"/>
</dbReference>
<keyword evidence="4 8" id="KW-0812">Transmembrane</keyword>
<feature type="transmembrane region" description="Helical" evidence="9">
    <location>
        <begin position="20"/>
        <end position="35"/>
    </location>
</feature>
<evidence type="ECO:0000313" key="11">
    <source>
        <dbReference type="Proteomes" id="UP000006055"/>
    </source>
</evidence>
<sequence length="419" mass="46649">MFSGHPKGLFVLFFTEMWERFSYYGMRALLVYYMVRHLRIPQDQASHIYGLYTGLVYLTPFFGGMLADRVIGQHKAVIIGCVLMSIGHFTMAWESLFLPALALLILGNGAFKPNISTQVGNLYSPGDPRRDRAFSIFYVGINIGAFFSPLICGTLGELYGWHYGFAAAGVGMVTGLVIYLLGNHLLPPDALENIKNQTVQPERAFTPEEKDRLWGLIAVCLVSIAFWAAYEQQGNTMALWADVNTDRRILGWEFPASWFQALNPALIFLLTPFLTSFWSRQSRRGNEPSAPTKMAIGCFLLSAGFLVMIVPARLHATSGAPVSFLWLGAFTFLITLGELYLSPIGLSFVTKVSPARIVSTMMGVWFLASFAGNYGAGYLGRYWEKLPRDVFFFVIACVAFAAGVALLLVIRRFRPIITN</sequence>
<feature type="transmembrane region" description="Helical" evidence="9">
    <location>
        <begin position="258"/>
        <end position="278"/>
    </location>
</feature>
<feature type="transmembrane region" description="Helical" evidence="9">
    <location>
        <begin position="358"/>
        <end position="378"/>
    </location>
</feature>
<comment type="similarity">
    <text evidence="8">Belongs to the major facilitator superfamily. Proton-dependent oligopeptide transporter (POT/PTR) (TC 2.A.17) family.</text>
</comment>
<evidence type="ECO:0000256" key="5">
    <source>
        <dbReference type="ARBA" id="ARBA00022856"/>
    </source>
</evidence>
<accession>I4C3V4</accession>
<dbReference type="GO" id="GO:0005886">
    <property type="term" value="C:plasma membrane"/>
    <property type="evidence" value="ECO:0007669"/>
    <property type="project" value="UniProtKB-SubCell"/>
</dbReference>
<evidence type="ECO:0000256" key="7">
    <source>
        <dbReference type="ARBA" id="ARBA00023136"/>
    </source>
</evidence>
<feature type="transmembrane region" description="Helical" evidence="9">
    <location>
        <begin position="47"/>
        <end position="65"/>
    </location>
</feature>
<dbReference type="AlphaFoldDB" id="I4C3V4"/>
<dbReference type="NCBIfam" id="TIGR00924">
    <property type="entry name" value="yjdL_sub1_fam"/>
    <property type="match status" value="2"/>
</dbReference>
<dbReference type="OrthoDB" id="5351355at2"/>
<keyword evidence="6 9" id="KW-1133">Transmembrane helix</keyword>
<dbReference type="PANTHER" id="PTHR23517">
    <property type="entry name" value="RESISTANCE PROTEIN MDTM, PUTATIVE-RELATED-RELATED"/>
    <property type="match status" value="1"/>
</dbReference>
<evidence type="ECO:0000256" key="1">
    <source>
        <dbReference type="ARBA" id="ARBA00004651"/>
    </source>
</evidence>
<dbReference type="SUPFAM" id="SSF103473">
    <property type="entry name" value="MFS general substrate transporter"/>
    <property type="match status" value="1"/>
</dbReference>
<dbReference type="InterPro" id="IPR005279">
    <property type="entry name" value="Dipep/tripep_permease"/>
</dbReference>
<dbReference type="Pfam" id="PF00854">
    <property type="entry name" value="PTR2"/>
    <property type="match status" value="2"/>
</dbReference>
<feature type="transmembrane region" description="Helical" evidence="9">
    <location>
        <begin position="324"/>
        <end position="346"/>
    </location>
</feature>
<dbReference type="RefSeq" id="WP_014809393.1">
    <property type="nucleotide sequence ID" value="NC_018025.1"/>
</dbReference>
<evidence type="ECO:0000256" key="3">
    <source>
        <dbReference type="ARBA" id="ARBA00022475"/>
    </source>
</evidence>
<organism evidence="10 11">
    <name type="scientific">Desulfomonile tiedjei (strain ATCC 49306 / DSM 6799 / DCB-1)</name>
    <dbReference type="NCBI Taxonomy" id="706587"/>
    <lineage>
        <taxon>Bacteria</taxon>
        <taxon>Pseudomonadati</taxon>
        <taxon>Thermodesulfobacteriota</taxon>
        <taxon>Desulfomonilia</taxon>
        <taxon>Desulfomonilales</taxon>
        <taxon>Desulfomonilaceae</taxon>
        <taxon>Desulfomonile</taxon>
    </lineage>
</organism>
<dbReference type="InterPro" id="IPR036259">
    <property type="entry name" value="MFS_trans_sf"/>
</dbReference>
<evidence type="ECO:0000256" key="9">
    <source>
        <dbReference type="SAM" id="Phobius"/>
    </source>
</evidence>
<dbReference type="GO" id="GO:0006857">
    <property type="term" value="P:oligopeptide transport"/>
    <property type="evidence" value="ECO:0007669"/>
    <property type="project" value="InterPro"/>
</dbReference>
<dbReference type="InterPro" id="IPR000109">
    <property type="entry name" value="POT_fam"/>
</dbReference>
<comment type="subcellular location">
    <subcellularLocation>
        <location evidence="1">Cell membrane</location>
        <topology evidence="1">Multi-pass membrane protein</topology>
    </subcellularLocation>
    <subcellularLocation>
        <location evidence="8">Membrane</location>
        <topology evidence="8">Multi-pass membrane protein</topology>
    </subcellularLocation>
</comment>
<dbReference type="GO" id="GO:1904680">
    <property type="term" value="F:peptide transmembrane transporter activity"/>
    <property type="evidence" value="ECO:0007669"/>
    <property type="project" value="InterPro"/>
</dbReference>
<keyword evidence="5" id="KW-0653">Protein transport</keyword>
<protein>
    <submittedName>
        <fullName evidence="10">Amino acid/peptide transporter (Peptide:H symporter)</fullName>
    </submittedName>
</protein>
<dbReference type="CDD" id="cd17346">
    <property type="entry name" value="MFS_DtpA_like"/>
    <property type="match status" value="1"/>
</dbReference>
<proteinExistence type="inferred from homology"/>
<dbReference type="KEGG" id="dti:Desti_1533"/>
<evidence type="ECO:0000313" key="10">
    <source>
        <dbReference type="EMBL" id="AFM24245.1"/>
    </source>
</evidence>
<dbReference type="EMBL" id="CP003360">
    <property type="protein sequence ID" value="AFM24245.1"/>
    <property type="molecule type" value="Genomic_DNA"/>
</dbReference>
<evidence type="ECO:0000256" key="8">
    <source>
        <dbReference type="RuleBase" id="RU003755"/>
    </source>
</evidence>
<dbReference type="InterPro" id="IPR018456">
    <property type="entry name" value="PTR2_symporter_CS"/>
</dbReference>
<keyword evidence="7 9" id="KW-0472">Membrane</keyword>
<dbReference type="eggNOG" id="COG3104">
    <property type="taxonomic scope" value="Bacteria"/>
</dbReference>
<dbReference type="PATRIC" id="fig|706587.4.peg.1759"/>
<dbReference type="PROSITE" id="PS01023">
    <property type="entry name" value="PTR2_2"/>
    <property type="match status" value="1"/>
</dbReference>
<gene>
    <name evidence="10" type="ordered locus">Desti_1533</name>
</gene>